<dbReference type="PANTHER" id="PTHR21301:SF10">
    <property type="entry name" value="REVERSE TRANSCRIPTASE DOMAIN-CONTAINING PROTEIN"/>
    <property type="match status" value="1"/>
</dbReference>
<dbReference type="PANTHER" id="PTHR21301">
    <property type="entry name" value="REVERSE TRANSCRIPTASE"/>
    <property type="match status" value="1"/>
</dbReference>
<dbReference type="AlphaFoldDB" id="A0A5S6R5Y2"/>
<evidence type="ECO:0000313" key="2">
    <source>
        <dbReference type="Proteomes" id="UP000046395"/>
    </source>
</evidence>
<feature type="region of interest" description="Disordered" evidence="1">
    <location>
        <begin position="132"/>
        <end position="164"/>
    </location>
</feature>
<protein>
    <submittedName>
        <fullName evidence="3">GIY-YIG domain-containing protein</fullName>
    </submittedName>
</protein>
<accession>A0A5S6R5Y2</accession>
<evidence type="ECO:0000256" key="1">
    <source>
        <dbReference type="SAM" id="MobiDB-lite"/>
    </source>
</evidence>
<keyword evidence="2" id="KW-1185">Reference proteome</keyword>
<evidence type="ECO:0000313" key="3">
    <source>
        <dbReference type="WBParaSite" id="TMUE_3000014622.1"/>
    </source>
</evidence>
<reference evidence="3" key="1">
    <citation type="submission" date="2019-12" db="UniProtKB">
        <authorList>
            <consortium name="WormBaseParasite"/>
        </authorList>
    </citation>
    <scope>IDENTIFICATION</scope>
</reference>
<name>A0A5S6R5Y2_TRIMR</name>
<dbReference type="Proteomes" id="UP000046395">
    <property type="component" value="Unassembled WGS sequence"/>
</dbReference>
<organism evidence="2 3">
    <name type="scientific">Trichuris muris</name>
    <name type="common">Mouse whipworm</name>
    <dbReference type="NCBI Taxonomy" id="70415"/>
    <lineage>
        <taxon>Eukaryota</taxon>
        <taxon>Metazoa</taxon>
        <taxon>Ecdysozoa</taxon>
        <taxon>Nematoda</taxon>
        <taxon>Enoplea</taxon>
        <taxon>Dorylaimia</taxon>
        <taxon>Trichinellida</taxon>
        <taxon>Trichuridae</taxon>
        <taxon>Trichuris</taxon>
    </lineage>
</organism>
<dbReference type="WBParaSite" id="TMUE_3000014622.1">
    <property type="protein sequence ID" value="TMUE_3000014622.1"/>
    <property type="gene ID" value="WBGene00302273"/>
</dbReference>
<proteinExistence type="predicted"/>
<sequence length="219" mass="25182">MAFLNNGYPERFLDSIIKRCMRDDTPLTANPPSQDNNPVLVLPYYRGLGEKIQWLGRSLNFKVRFQSSVPFRSILRTDKIKIPFDRRPGVIYEIKCCCNAYYIGETGNNLLHRFREHLACLTRYKNAERSQAPWSTTIPRSTKDHGGGPQSYRGHGARHSLPQRPPSQIICHESNVHLRQIKESLLIGNNCTINRDRDVEVSEVWNAAINKTRCCTRPS</sequence>